<reference evidence="2" key="1">
    <citation type="submission" date="2020-02" db="EMBL/GenBank/DDBJ databases">
        <authorList>
            <person name="Meier V. D."/>
        </authorList>
    </citation>
    <scope>NUCLEOTIDE SEQUENCE</scope>
    <source>
        <strain evidence="2">AVDCRST_MAG18</strain>
    </source>
</reference>
<keyword evidence="1" id="KW-0472">Membrane</keyword>
<accession>A0A6J4V0Y3</accession>
<sequence>MAHGESGTRMDLSPAALVLIALLILAMLAWAYFDGTSTGTA</sequence>
<gene>
    <name evidence="2" type="ORF">AVDCRST_MAG18-1430</name>
</gene>
<dbReference type="AlphaFoldDB" id="A0A6J4V0Y3"/>
<dbReference type="EMBL" id="CADCWN010000104">
    <property type="protein sequence ID" value="CAA9565329.1"/>
    <property type="molecule type" value="Genomic_DNA"/>
</dbReference>
<keyword evidence="1" id="KW-1133">Transmembrane helix</keyword>
<name>A0A6J4V0Y3_9BACT</name>
<keyword evidence="1" id="KW-0812">Transmembrane</keyword>
<proteinExistence type="predicted"/>
<feature type="transmembrane region" description="Helical" evidence="1">
    <location>
        <begin position="12"/>
        <end position="33"/>
    </location>
</feature>
<organism evidence="2">
    <name type="scientific">uncultured Thermomicrobiales bacterium</name>
    <dbReference type="NCBI Taxonomy" id="1645740"/>
    <lineage>
        <taxon>Bacteria</taxon>
        <taxon>Pseudomonadati</taxon>
        <taxon>Thermomicrobiota</taxon>
        <taxon>Thermomicrobia</taxon>
        <taxon>Thermomicrobiales</taxon>
        <taxon>environmental samples</taxon>
    </lineage>
</organism>
<evidence type="ECO:0000313" key="2">
    <source>
        <dbReference type="EMBL" id="CAA9565329.1"/>
    </source>
</evidence>
<protein>
    <submittedName>
        <fullName evidence="2">Uncharacterized protein</fullName>
    </submittedName>
</protein>
<evidence type="ECO:0000256" key="1">
    <source>
        <dbReference type="SAM" id="Phobius"/>
    </source>
</evidence>